<dbReference type="RefSeq" id="WP_009405853.1">
    <property type="nucleotide sequence ID" value="NZ_AMWJ02000002.1"/>
</dbReference>
<dbReference type="AlphaFoldDB" id="L1LTR5"/>
<dbReference type="Proteomes" id="UP000010448">
    <property type="component" value="Unassembled WGS sequence"/>
</dbReference>
<protein>
    <submittedName>
        <fullName evidence="1">Uncharacterized protein</fullName>
    </submittedName>
</protein>
<evidence type="ECO:0000313" key="1">
    <source>
        <dbReference type="EMBL" id="NNJ17500.1"/>
    </source>
</evidence>
<evidence type="ECO:0000313" key="2">
    <source>
        <dbReference type="Proteomes" id="UP000010448"/>
    </source>
</evidence>
<keyword evidence="2" id="KW-1185">Reference proteome</keyword>
<comment type="caution">
    <text evidence="1">The sequence shown here is derived from an EMBL/GenBank/DDBJ whole genome shotgun (WGS) entry which is preliminary data.</text>
</comment>
<proteinExistence type="predicted"/>
<dbReference type="EMBL" id="AMWJ02000002">
    <property type="protein sequence ID" value="NNJ17500.1"/>
    <property type="molecule type" value="Genomic_DNA"/>
</dbReference>
<organism evidence="1 2">
    <name type="scientific">Pseudomonas bharatica CSV86</name>
    <dbReference type="NCBI Taxonomy" id="1005395"/>
    <lineage>
        <taxon>Bacteria</taxon>
        <taxon>Pseudomonadati</taxon>
        <taxon>Pseudomonadota</taxon>
        <taxon>Gammaproteobacteria</taxon>
        <taxon>Pseudomonadales</taxon>
        <taxon>Pseudomonadaceae</taxon>
        <taxon>Pseudomonas</taxon>
        <taxon>Pseudomonas bharatica</taxon>
    </lineage>
</organism>
<gene>
    <name evidence="1" type="ORF">CSV86_021080</name>
</gene>
<accession>L1LTR5</accession>
<name>L1LTR5_9PSED</name>
<reference evidence="1 2" key="1">
    <citation type="journal article" date="2013" name="Genome Announc.">
        <title>Genome Sequence of Naphthalene-Degrading Soil Bacterium Pseudomonas putida CSV86.</title>
        <authorList>
            <person name="Phale P.S."/>
            <person name="Paliwal V."/>
            <person name="Raju S.C."/>
            <person name="Modak A."/>
            <person name="Purohit H.J."/>
        </authorList>
    </citation>
    <scope>NUCLEOTIDE SEQUENCE [LARGE SCALE GENOMIC DNA]</scope>
    <source>
        <strain evidence="1 2">CSV86</strain>
    </source>
</reference>
<sequence length="112" mass="11495">MNRSNSVSSITLGAALLGGVAMSINALAADACHEQWIKSSAYKTCHKLMSVEGPKGVCTLTVSCDEADGVPGDDESSIWTLDSVPKLTNSNGHLTGGVVPQATAPAPKVLLE</sequence>